<reference evidence="4 5" key="1">
    <citation type="journal article" date="2013" name="Nat. Commun.">
        <title>Genome sequence and functional genomic analysis of the oil-degrading bacterium Oleispira antarctica.</title>
        <authorList>
            <person name="Kube M."/>
            <person name="Chernikova T.N."/>
            <person name="Al-Ramahi Y."/>
            <person name="Beloqui A."/>
            <person name="Lopez-Cortez N."/>
            <person name="Guazzaroni M.E."/>
            <person name="Heipieper H.J."/>
            <person name="Klages S."/>
            <person name="Kotsyurbenko O.R."/>
            <person name="Langer I."/>
            <person name="Nechitaylo T.Y."/>
            <person name="Lunsdorf H."/>
            <person name="Fernandez M."/>
            <person name="Juarez S."/>
            <person name="Ciordia S."/>
            <person name="Singer A."/>
            <person name="Kagan O."/>
            <person name="Egorova O."/>
            <person name="Petit P.A."/>
            <person name="Stogios P."/>
            <person name="Kim Y."/>
            <person name="Tchigvintsev A."/>
            <person name="Flick R."/>
            <person name="Denaro R."/>
            <person name="Genovese M."/>
            <person name="Albar J.P."/>
            <person name="Reva O.N."/>
            <person name="Martinez-Gomariz M."/>
            <person name="Tran H."/>
            <person name="Ferrer M."/>
            <person name="Savchenko A."/>
            <person name="Yakunin A.F."/>
            <person name="Yakimov M.M."/>
            <person name="Golyshina O.V."/>
            <person name="Reinhardt R."/>
            <person name="Golyshin P.N."/>
        </authorList>
    </citation>
    <scope>NUCLEOTIDE SEQUENCE [LARGE SCALE GENOMIC DNA]</scope>
</reference>
<dbReference type="HOGENOM" id="CLU_047373_0_2_6"/>
<sequence>MNFLISGGTGFIGSALCTYLLRSNHKIVLKTRHPELVSGNMTGVNHLSDLGADDTFDVVINLTGEPIANKRWSEKQKEKIIQSRLDTTEDLIAFFKGAKKKPDLFISGSAIGFYGVHSTPGSENDAIGEDGLGDDSFSSRLCQQWEDVAQQSESLGIRTCLLRTGIVLGKKGGALSKMILPFKMGLGGKIGFGSQWMSWIHLDDLIGIIDYCIKQPNLSGPVNGTSPNPVTNAEFTTTLGKAVRRPTIFPMPAFVVKLLMGEMGEELLLAGKRVLPIKIQKAGFKFKYERLDTALLDIL</sequence>
<feature type="domain" description="NAD-dependent epimerase/dehydratase" evidence="2">
    <location>
        <begin position="4"/>
        <end position="217"/>
    </location>
</feature>
<dbReference type="Proteomes" id="UP000032749">
    <property type="component" value="Chromosome"/>
</dbReference>
<dbReference type="InterPro" id="IPR001509">
    <property type="entry name" value="Epimerase_deHydtase"/>
</dbReference>
<protein>
    <submittedName>
        <fullName evidence="4">Rcp protein</fullName>
    </submittedName>
</protein>
<organism evidence="4 5">
    <name type="scientific">Oleispira antarctica RB-8</name>
    <dbReference type="NCBI Taxonomy" id="698738"/>
    <lineage>
        <taxon>Bacteria</taxon>
        <taxon>Pseudomonadati</taxon>
        <taxon>Pseudomonadota</taxon>
        <taxon>Gammaproteobacteria</taxon>
        <taxon>Oceanospirillales</taxon>
        <taxon>Oceanospirillaceae</taxon>
        <taxon>Oleispira</taxon>
    </lineage>
</organism>
<evidence type="ECO:0000313" key="5">
    <source>
        <dbReference type="Proteomes" id="UP000032749"/>
    </source>
</evidence>
<dbReference type="KEGG" id="oai:OLEAN_C27730"/>
<dbReference type="InterPro" id="IPR013549">
    <property type="entry name" value="DUF1731"/>
</dbReference>
<dbReference type="STRING" id="698738.OLEAN_C27730"/>
<dbReference type="InterPro" id="IPR010099">
    <property type="entry name" value="SDR39U1"/>
</dbReference>
<dbReference type="Pfam" id="PF01370">
    <property type="entry name" value="Epimerase"/>
    <property type="match status" value="1"/>
</dbReference>
<dbReference type="PANTHER" id="PTHR11092:SF0">
    <property type="entry name" value="EPIMERASE FAMILY PROTEIN SDR39U1"/>
    <property type="match status" value="1"/>
</dbReference>
<dbReference type="SUPFAM" id="SSF51735">
    <property type="entry name" value="NAD(P)-binding Rossmann-fold domains"/>
    <property type="match status" value="1"/>
</dbReference>
<accession>R4YUS3</accession>
<dbReference type="AlphaFoldDB" id="R4YUS3"/>
<feature type="domain" description="DUF1731" evidence="3">
    <location>
        <begin position="251"/>
        <end position="298"/>
    </location>
</feature>
<evidence type="ECO:0000259" key="3">
    <source>
        <dbReference type="Pfam" id="PF08338"/>
    </source>
</evidence>
<dbReference type="PATRIC" id="fig|698738.3.peg.2876"/>
<dbReference type="Gene3D" id="3.40.50.720">
    <property type="entry name" value="NAD(P)-binding Rossmann-like Domain"/>
    <property type="match status" value="1"/>
</dbReference>
<keyword evidence="5" id="KW-1185">Reference proteome</keyword>
<gene>
    <name evidence="4" type="primary">rcp</name>
    <name evidence="4" type="ORF">OLEAN_C27730</name>
</gene>
<dbReference type="EMBL" id="FO203512">
    <property type="protein sequence ID" value="CCK76949.1"/>
    <property type="molecule type" value="Genomic_DNA"/>
</dbReference>
<dbReference type="PANTHER" id="PTHR11092">
    <property type="entry name" value="SUGAR NUCLEOTIDE EPIMERASE RELATED"/>
    <property type="match status" value="1"/>
</dbReference>
<dbReference type="OrthoDB" id="9801773at2"/>
<dbReference type="Pfam" id="PF08338">
    <property type="entry name" value="DUF1731"/>
    <property type="match status" value="1"/>
</dbReference>
<dbReference type="NCBIfam" id="TIGR01777">
    <property type="entry name" value="yfcH"/>
    <property type="match status" value="1"/>
</dbReference>
<evidence type="ECO:0000256" key="1">
    <source>
        <dbReference type="ARBA" id="ARBA00009353"/>
    </source>
</evidence>
<proteinExistence type="inferred from homology"/>
<comment type="similarity">
    <text evidence="1">Belongs to the NAD(P)-dependent epimerase/dehydratase family. SDR39U1 subfamily.</text>
</comment>
<dbReference type="CDD" id="cd05242">
    <property type="entry name" value="SDR_a8"/>
    <property type="match status" value="1"/>
</dbReference>
<dbReference type="InterPro" id="IPR036291">
    <property type="entry name" value="NAD(P)-bd_dom_sf"/>
</dbReference>
<evidence type="ECO:0000259" key="2">
    <source>
        <dbReference type="Pfam" id="PF01370"/>
    </source>
</evidence>
<name>R4YUS3_OLEAN</name>
<evidence type="ECO:0000313" key="4">
    <source>
        <dbReference type="EMBL" id="CCK76949.1"/>
    </source>
</evidence>